<proteinExistence type="predicted"/>
<protein>
    <submittedName>
        <fullName evidence="2">BZ3500_MvSof-1268-A1-R1_Chr1-2g01323 protein</fullName>
    </submittedName>
</protein>
<evidence type="ECO:0000313" key="3">
    <source>
        <dbReference type="Proteomes" id="UP000249723"/>
    </source>
</evidence>
<feature type="region of interest" description="Disordered" evidence="1">
    <location>
        <begin position="1"/>
        <end position="20"/>
    </location>
</feature>
<evidence type="ECO:0000313" key="2">
    <source>
        <dbReference type="EMBL" id="SCZ91307.1"/>
    </source>
</evidence>
<keyword evidence="3" id="KW-1185">Reference proteome</keyword>
<sequence>MHRTTCSSFPKGFNDRTSTGACDLTSSTGFNKQGGFRIAAT</sequence>
<name>A0A2X0KFN6_9BASI</name>
<dbReference type="AlphaFoldDB" id="A0A2X0KFN6"/>
<dbReference type="Proteomes" id="UP000249723">
    <property type="component" value="Unassembled WGS sequence"/>
</dbReference>
<dbReference type="EMBL" id="FMWP01000015">
    <property type="protein sequence ID" value="SCZ91307.1"/>
    <property type="molecule type" value="Genomic_DNA"/>
</dbReference>
<reference evidence="3" key="1">
    <citation type="submission" date="2016-10" db="EMBL/GenBank/DDBJ databases">
        <authorList>
            <person name="Jeantristanb JTB J.-T."/>
            <person name="Ricardo R."/>
        </authorList>
    </citation>
    <scope>NUCLEOTIDE SEQUENCE [LARGE SCALE GENOMIC DNA]</scope>
</reference>
<evidence type="ECO:0000256" key="1">
    <source>
        <dbReference type="SAM" id="MobiDB-lite"/>
    </source>
</evidence>
<gene>
    <name evidence="2" type="ORF">BZ3500_MVSOF-1268-A1-R1_CHR1-2G01323</name>
</gene>
<accession>A0A2X0KFN6</accession>
<organism evidence="2 3">
    <name type="scientific">Microbotryum saponariae</name>
    <dbReference type="NCBI Taxonomy" id="289078"/>
    <lineage>
        <taxon>Eukaryota</taxon>
        <taxon>Fungi</taxon>
        <taxon>Dikarya</taxon>
        <taxon>Basidiomycota</taxon>
        <taxon>Pucciniomycotina</taxon>
        <taxon>Microbotryomycetes</taxon>
        <taxon>Microbotryales</taxon>
        <taxon>Microbotryaceae</taxon>
        <taxon>Microbotryum</taxon>
    </lineage>
</organism>